<evidence type="ECO:0000313" key="3">
    <source>
        <dbReference type="Proteomes" id="UP000054783"/>
    </source>
</evidence>
<reference evidence="2 3" key="1">
    <citation type="submission" date="2015-01" db="EMBL/GenBank/DDBJ databases">
        <title>Evolution of Trichinella species and genotypes.</title>
        <authorList>
            <person name="Korhonen P.K."/>
            <person name="Edoardo P."/>
            <person name="Giuseppe L.R."/>
            <person name="Gasser R.B."/>
        </authorList>
    </citation>
    <scope>NUCLEOTIDE SEQUENCE [LARGE SCALE GENOMIC DNA]</scope>
    <source>
        <strain evidence="2">ISS2496</strain>
    </source>
</reference>
<feature type="transmembrane region" description="Helical" evidence="1">
    <location>
        <begin position="27"/>
        <end position="50"/>
    </location>
</feature>
<comment type="caution">
    <text evidence="2">The sequence shown here is derived from an EMBL/GenBank/DDBJ whole genome shotgun (WGS) entry which is preliminary data.</text>
</comment>
<accession>A0A0V1ACX2</accession>
<organism evidence="2 3">
    <name type="scientific">Trichinella patagoniensis</name>
    <dbReference type="NCBI Taxonomy" id="990121"/>
    <lineage>
        <taxon>Eukaryota</taxon>
        <taxon>Metazoa</taxon>
        <taxon>Ecdysozoa</taxon>
        <taxon>Nematoda</taxon>
        <taxon>Enoplea</taxon>
        <taxon>Dorylaimia</taxon>
        <taxon>Trichinellida</taxon>
        <taxon>Trichinellidae</taxon>
        <taxon>Trichinella</taxon>
    </lineage>
</organism>
<keyword evidence="3" id="KW-1185">Reference proteome</keyword>
<evidence type="ECO:0000256" key="1">
    <source>
        <dbReference type="SAM" id="Phobius"/>
    </source>
</evidence>
<gene>
    <name evidence="2" type="ORF">T12_988</name>
</gene>
<proteinExistence type="predicted"/>
<dbReference type="AlphaFoldDB" id="A0A0V1ACX2"/>
<keyword evidence="1" id="KW-1133">Transmembrane helix</keyword>
<evidence type="ECO:0000313" key="2">
    <source>
        <dbReference type="EMBL" id="KRY22236.1"/>
    </source>
</evidence>
<dbReference type="Proteomes" id="UP000054783">
    <property type="component" value="Unassembled WGS sequence"/>
</dbReference>
<sequence>MVALAIAQLILLIRLRSTGLVWNPFEFIFLGTVFLLKCASDICSSYWILIPSSPRAKMLRCSG</sequence>
<keyword evidence="1" id="KW-0812">Transmembrane</keyword>
<keyword evidence="1" id="KW-0472">Membrane</keyword>
<dbReference type="EMBL" id="JYDQ01000011">
    <property type="protein sequence ID" value="KRY22236.1"/>
    <property type="molecule type" value="Genomic_DNA"/>
</dbReference>
<name>A0A0V1ACX2_9BILA</name>
<protein>
    <submittedName>
        <fullName evidence="2">Uncharacterized protein</fullName>
    </submittedName>
</protein>